<gene>
    <name evidence="1" type="ORF">Cylst_1787</name>
</gene>
<dbReference type="KEGG" id="csg:Cylst_1787"/>
<reference evidence="1 2" key="1">
    <citation type="submission" date="2012-06" db="EMBL/GenBank/DDBJ databases">
        <title>Finished chromosome of genome of Cylindrospermum stagnale PCC 7417.</title>
        <authorList>
            <consortium name="US DOE Joint Genome Institute"/>
            <person name="Gugger M."/>
            <person name="Coursin T."/>
            <person name="Rippka R."/>
            <person name="Tandeau De Marsac N."/>
            <person name="Huntemann M."/>
            <person name="Wei C.-L."/>
            <person name="Han J."/>
            <person name="Detter J.C."/>
            <person name="Han C."/>
            <person name="Tapia R."/>
            <person name="Chen A."/>
            <person name="Kyrpides N."/>
            <person name="Mavromatis K."/>
            <person name="Markowitz V."/>
            <person name="Szeto E."/>
            <person name="Ivanova N."/>
            <person name="Pagani I."/>
            <person name="Pati A."/>
            <person name="Goodwin L."/>
            <person name="Nordberg H.P."/>
            <person name="Cantor M.N."/>
            <person name="Hua S.X."/>
            <person name="Woyke T."/>
            <person name="Kerfeld C.A."/>
        </authorList>
    </citation>
    <scope>NUCLEOTIDE SEQUENCE [LARGE SCALE GENOMIC DNA]</scope>
    <source>
        <strain evidence="1 2">PCC 7417</strain>
    </source>
</reference>
<dbReference type="STRING" id="56107.Cylst_1787"/>
<dbReference type="HOGENOM" id="CLU_3232535_0_0_3"/>
<dbReference type="Proteomes" id="UP000010475">
    <property type="component" value="Chromosome"/>
</dbReference>
<evidence type="ECO:0000313" key="1">
    <source>
        <dbReference type="EMBL" id="AFZ24048.1"/>
    </source>
</evidence>
<name>K9WV11_9NOST</name>
<dbReference type="AlphaFoldDB" id="K9WV11"/>
<dbReference type="EMBL" id="CP003642">
    <property type="protein sequence ID" value="AFZ24048.1"/>
    <property type="molecule type" value="Genomic_DNA"/>
</dbReference>
<accession>K9WV11</accession>
<keyword evidence="2" id="KW-1185">Reference proteome</keyword>
<proteinExistence type="predicted"/>
<protein>
    <submittedName>
        <fullName evidence="1">Uncharacterized protein</fullName>
    </submittedName>
</protein>
<evidence type="ECO:0000313" key="2">
    <source>
        <dbReference type="Proteomes" id="UP000010475"/>
    </source>
</evidence>
<organism evidence="1 2">
    <name type="scientific">Cylindrospermum stagnale PCC 7417</name>
    <dbReference type="NCBI Taxonomy" id="56107"/>
    <lineage>
        <taxon>Bacteria</taxon>
        <taxon>Bacillati</taxon>
        <taxon>Cyanobacteriota</taxon>
        <taxon>Cyanophyceae</taxon>
        <taxon>Nostocales</taxon>
        <taxon>Nostocaceae</taxon>
        <taxon>Cylindrospermum</taxon>
    </lineage>
</organism>
<sequence length="43" mass="4702">MRFGIKGAIEPVSFIGIVVKTRLRHFGEQKALSGICDGAKRTL</sequence>